<accession>A0A1V8TN19</accession>
<name>A0A1V8TN19_9PEZI</name>
<evidence type="ECO:0000256" key="1">
    <source>
        <dbReference type="SAM" id="MobiDB-lite"/>
    </source>
</evidence>
<evidence type="ECO:0000259" key="2">
    <source>
        <dbReference type="Pfam" id="PF22799"/>
    </source>
</evidence>
<reference evidence="4" key="1">
    <citation type="submission" date="2017-03" db="EMBL/GenBank/DDBJ databases">
        <title>Genomes of endolithic fungi from Antarctica.</title>
        <authorList>
            <person name="Coleine C."/>
            <person name="Masonjones S."/>
            <person name="Stajich J.E."/>
        </authorList>
    </citation>
    <scope>NUCLEOTIDE SEQUENCE [LARGE SCALE GENOMIC DNA]</scope>
    <source>
        <strain evidence="4">CCFEE 5527</strain>
    </source>
</reference>
<gene>
    <name evidence="3" type="ORF">B0A48_02111</name>
</gene>
<dbReference type="PANTHER" id="PTHR39613:SF1">
    <property type="entry name" value="ANCHORED CELL WALL PROTEIN, PUTATIVE (AFU_ORTHOLOGUE AFUA_4G08960)-RELATED"/>
    <property type="match status" value="1"/>
</dbReference>
<dbReference type="Proteomes" id="UP000192596">
    <property type="component" value="Unassembled WGS sequence"/>
</dbReference>
<comment type="caution">
    <text evidence="3">The sequence shown here is derived from an EMBL/GenBank/DDBJ whole genome shotgun (WGS) entry which is preliminary data.</text>
</comment>
<evidence type="ECO:0000313" key="4">
    <source>
        <dbReference type="Proteomes" id="UP000192596"/>
    </source>
</evidence>
<evidence type="ECO:0000313" key="3">
    <source>
        <dbReference type="EMBL" id="OQO12648.1"/>
    </source>
</evidence>
<keyword evidence="4" id="KW-1185">Reference proteome</keyword>
<dbReference type="EMBL" id="NAJO01000004">
    <property type="protein sequence ID" value="OQO12648.1"/>
    <property type="molecule type" value="Genomic_DNA"/>
</dbReference>
<feature type="compositionally biased region" description="Polar residues" evidence="1">
    <location>
        <begin position="86"/>
        <end position="103"/>
    </location>
</feature>
<sequence>MHMLLLRSRHDLASQHLCPFSTSPQNGTKASPLQRLSKLQISSHLHRLLFFFFIINICNQAIHPHRFQSIPDFDGNSPITKDPNHSTRSTLNPDQRSPPNNDTMQFTKLALLAAAVVAPVMADTEACPLGVVDKRAVEAEGKCCFSLTARGLPSKPGPLVVGQLFDGQNRINQSNLPIPQGSYCLPIHGGGIYDSKHRGCILMPPTTQWQCDEGARPTPGFKISNNGTLLHGAEGEKAGSGTWWSCPTGDHDGWNLYSFPVKGQLKCVPVWLEADNCFSACQ</sequence>
<dbReference type="AlphaFoldDB" id="A0A1V8TN19"/>
<dbReference type="OrthoDB" id="4657524at2759"/>
<dbReference type="Pfam" id="PF22799">
    <property type="entry name" value="PIR1-like_C"/>
    <property type="match status" value="1"/>
</dbReference>
<organism evidence="3 4">
    <name type="scientific">Cryoendolithus antarcticus</name>
    <dbReference type="NCBI Taxonomy" id="1507870"/>
    <lineage>
        <taxon>Eukaryota</taxon>
        <taxon>Fungi</taxon>
        <taxon>Dikarya</taxon>
        <taxon>Ascomycota</taxon>
        <taxon>Pezizomycotina</taxon>
        <taxon>Dothideomycetes</taxon>
        <taxon>Dothideomycetidae</taxon>
        <taxon>Cladosporiales</taxon>
        <taxon>Cladosporiaceae</taxon>
        <taxon>Cryoendolithus</taxon>
    </lineage>
</organism>
<feature type="domain" description="Cell wall mannoprotein PIR1-like C-terminal" evidence="2">
    <location>
        <begin position="190"/>
        <end position="270"/>
    </location>
</feature>
<dbReference type="PANTHER" id="PTHR39613">
    <property type="entry name" value="ANCHORED CELL WALL PROTEIN, PUTATIVE (AFU_ORTHOLOGUE AFUA_4G08960)-RELATED"/>
    <property type="match status" value="1"/>
</dbReference>
<dbReference type="InParanoid" id="A0A1V8TN19"/>
<proteinExistence type="predicted"/>
<dbReference type="InterPro" id="IPR054508">
    <property type="entry name" value="PIR1-like_C"/>
</dbReference>
<dbReference type="STRING" id="1507870.A0A1V8TN19"/>
<feature type="region of interest" description="Disordered" evidence="1">
    <location>
        <begin position="73"/>
        <end position="103"/>
    </location>
</feature>
<protein>
    <recommendedName>
        <fullName evidence="2">Cell wall mannoprotein PIR1-like C-terminal domain-containing protein</fullName>
    </recommendedName>
</protein>